<comment type="similarity">
    <text evidence="2 7">Belongs to the cytochrome P450 family.</text>
</comment>
<keyword evidence="5 6" id="KW-0408">Iron</keyword>
<dbReference type="InterPro" id="IPR017972">
    <property type="entry name" value="Cyt_P450_CS"/>
</dbReference>
<organism evidence="8 9">
    <name type="scientific">Glonium stellatum</name>
    <dbReference type="NCBI Taxonomy" id="574774"/>
    <lineage>
        <taxon>Eukaryota</taxon>
        <taxon>Fungi</taxon>
        <taxon>Dikarya</taxon>
        <taxon>Ascomycota</taxon>
        <taxon>Pezizomycotina</taxon>
        <taxon>Dothideomycetes</taxon>
        <taxon>Pleosporomycetidae</taxon>
        <taxon>Gloniales</taxon>
        <taxon>Gloniaceae</taxon>
        <taxon>Glonium</taxon>
    </lineage>
</organism>
<dbReference type="PANTHER" id="PTHR24305">
    <property type="entry name" value="CYTOCHROME P450"/>
    <property type="match status" value="1"/>
</dbReference>
<feature type="binding site" description="axial binding residue" evidence="6">
    <location>
        <position position="242"/>
    </location>
    <ligand>
        <name>heme</name>
        <dbReference type="ChEBI" id="CHEBI:30413"/>
    </ligand>
    <ligandPart>
        <name>Fe</name>
        <dbReference type="ChEBI" id="CHEBI:18248"/>
    </ligandPart>
</feature>
<reference evidence="8 9" key="1">
    <citation type="journal article" date="2016" name="Nat. Commun.">
        <title>Ectomycorrhizal ecology is imprinted in the genome of the dominant symbiotic fungus Cenococcum geophilum.</title>
        <authorList>
            <consortium name="DOE Joint Genome Institute"/>
            <person name="Peter M."/>
            <person name="Kohler A."/>
            <person name="Ohm R.A."/>
            <person name="Kuo A."/>
            <person name="Krutzmann J."/>
            <person name="Morin E."/>
            <person name="Arend M."/>
            <person name="Barry K.W."/>
            <person name="Binder M."/>
            <person name="Choi C."/>
            <person name="Clum A."/>
            <person name="Copeland A."/>
            <person name="Grisel N."/>
            <person name="Haridas S."/>
            <person name="Kipfer T."/>
            <person name="LaButti K."/>
            <person name="Lindquist E."/>
            <person name="Lipzen A."/>
            <person name="Maire R."/>
            <person name="Meier B."/>
            <person name="Mihaltcheva S."/>
            <person name="Molinier V."/>
            <person name="Murat C."/>
            <person name="Poggeler S."/>
            <person name="Quandt C.A."/>
            <person name="Sperisen C."/>
            <person name="Tritt A."/>
            <person name="Tisserant E."/>
            <person name="Crous P.W."/>
            <person name="Henrissat B."/>
            <person name="Nehls U."/>
            <person name="Egli S."/>
            <person name="Spatafora J.W."/>
            <person name="Grigoriev I.V."/>
            <person name="Martin F.M."/>
        </authorList>
    </citation>
    <scope>NUCLEOTIDE SEQUENCE [LARGE SCALE GENOMIC DNA]</scope>
    <source>
        <strain evidence="8 9">CBS 207.34</strain>
    </source>
</reference>
<dbReference type="InterPro" id="IPR050121">
    <property type="entry name" value="Cytochrome_P450_monoxygenase"/>
</dbReference>
<evidence type="ECO:0000256" key="5">
    <source>
        <dbReference type="ARBA" id="ARBA00023004"/>
    </source>
</evidence>
<dbReference type="GO" id="GO:0005506">
    <property type="term" value="F:iron ion binding"/>
    <property type="evidence" value="ECO:0007669"/>
    <property type="project" value="InterPro"/>
</dbReference>
<accession>A0A8E2ET45</accession>
<dbReference type="GO" id="GO:0020037">
    <property type="term" value="F:heme binding"/>
    <property type="evidence" value="ECO:0007669"/>
    <property type="project" value="InterPro"/>
</dbReference>
<evidence type="ECO:0000256" key="4">
    <source>
        <dbReference type="ARBA" id="ARBA00022723"/>
    </source>
</evidence>
<dbReference type="SUPFAM" id="SSF48264">
    <property type="entry name" value="Cytochrome P450"/>
    <property type="match status" value="1"/>
</dbReference>
<dbReference type="OrthoDB" id="1470350at2759"/>
<dbReference type="AlphaFoldDB" id="A0A8E2ET45"/>
<name>A0A8E2ET45_9PEZI</name>
<gene>
    <name evidence="8" type="ORF">AOQ84DRAFT_416317</name>
</gene>
<evidence type="ECO:0000256" key="1">
    <source>
        <dbReference type="ARBA" id="ARBA00001971"/>
    </source>
</evidence>
<keyword evidence="7" id="KW-0560">Oxidoreductase</keyword>
<keyword evidence="3 6" id="KW-0349">Heme</keyword>
<evidence type="ECO:0000313" key="9">
    <source>
        <dbReference type="Proteomes" id="UP000250140"/>
    </source>
</evidence>
<evidence type="ECO:0000256" key="7">
    <source>
        <dbReference type="RuleBase" id="RU000461"/>
    </source>
</evidence>
<dbReference type="PRINTS" id="PR00385">
    <property type="entry name" value="P450"/>
</dbReference>
<proteinExistence type="inferred from homology"/>
<dbReference type="Pfam" id="PF00067">
    <property type="entry name" value="p450"/>
    <property type="match status" value="1"/>
</dbReference>
<dbReference type="PANTHER" id="PTHR24305:SF210">
    <property type="entry name" value="CYTOCHROME P450 MONOOXYGENASE ASQL-RELATED"/>
    <property type="match status" value="1"/>
</dbReference>
<dbReference type="Proteomes" id="UP000250140">
    <property type="component" value="Unassembled WGS sequence"/>
</dbReference>
<evidence type="ECO:0000313" key="8">
    <source>
        <dbReference type="EMBL" id="OCL04417.1"/>
    </source>
</evidence>
<dbReference type="GO" id="GO:0004497">
    <property type="term" value="F:monooxygenase activity"/>
    <property type="evidence" value="ECO:0007669"/>
    <property type="project" value="UniProtKB-KW"/>
</dbReference>
<dbReference type="InterPro" id="IPR002401">
    <property type="entry name" value="Cyt_P450_E_grp-I"/>
</dbReference>
<dbReference type="GO" id="GO:0016705">
    <property type="term" value="F:oxidoreductase activity, acting on paired donors, with incorporation or reduction of molecular oxygen"/>
    <property type="evidence" value="ECO:0007669"/>
    <property type="project" value="InterPro"/>
</dbReference>
<evidence type="ECO:0000256" key="2">
    <source>
        <dbReference type="ARBA" id="ARBA00010617"/>
    </source>
</evidence>
<dbReference type="PROSITE" id="PS00086">
    <property type="entry name" value="CYTOCHROME_P450"/>
    <property type="match status" value="1"/>
</dbReference>
<keyword evidence="7" id="KW-0503">Monooxygenase</keyword>
<comment type="cofactor">
    <cofactor evidence="1 6">
        <name>heme</name>
        <dbReference type="ChEBI" id="CHEBI:30413"/>
    </cofactor>
</comment>
<dbReference type="PRINTS" id="PR00463">
    <property type="entry name" value="EP450I"/>
</dbReference>
<evidence type="ECO:0000256" key="3">
    <source>
        <dbReference type="ARBA" id="ARBA00022617"/>
    </source>
</evidence>
<dbReference type="EMBL" id="KV750514">
    <property type="protein sequence ID" value="OCL04417.1"/>
    <property type="molecule type" value="Genomic_DNA"/>
</dbReference>
<evidence type="ECO:0000256" key="6">
    <source>
        <dbReference type="PIRSR" id="PIRSR602401-1"/>
    </source>
</evidence>
<sequence>MIGEYREWVHKLFESVIDGVKVQATRRFAKPGSWLQLFMLSRIKSLGKSLKYHIIHTREKVLRRLDNDQIEHRDFIWYMLRQKEKFDLKQDEIIANSAFFIMAGSETTATVLCGLMARLIWNPTKYSKLVEEIRTAFKHKDEITYQAVTDLEYLNACIEEALRVHPAVPPGLLRTVPDLGDFIDGCWVPGGTTVSVGGWAASHNPDNFRDPEEFIPERWIDDYYANDSKKAMQPFSLGPRGCIGKSLAYMEMRLVMSHLLWNFDIVSVDGAPEWDPVDQTKHMKVFITWEKKAIMVKVIDLRKE</sequence>
<protein>
    <submittedName>
        <fullName evidence="8">Putative Averantin oxidoreductase</fullName>
    </submittedName>
</protein>
<dbReference type="Gene3D" id="1.10.630.10">
    <property type="entry name" value="Cytochrome P450"/>
    <property type="match status" value="1"/>
</dbReference>
<keyword evidence="4 6" id="KW-0479">Metal-binding</keyword>
<dbReference type="InterPro" id="IPR036396">
    <property type="entry name" value="Cyt_P450_sf"/>
</dbReference>
<dbReference type="InterPro" id="IPR001128">
    <property type="entry name" value="Cyt_P450"/>
</dbReference>
<keyword evidence="9" id="KW-1185">Reference proteome</keyword>